<keyword evidence="2" id="KW-1133">Transmembrane helix</keyword>
<reference evidence="3 4" key="1">
    <citation type="submission" date="2016-10" db="EMBL/GenBank/DDBJ databases">
        <title>Genome sequence of Rothia aeria strain JCM11412.</title>
        <authorList>
            <person name="Nambu T."/>
        </authorList>
    </citation>
    <scope>NUCLEOTIDE SEQUENCE [LARGE SCALE GENOMIC DNA]</scope>
    <source>
        <strain evidence="3 4">JCM 11412</strain>
    </source>
</reference>
<sequence>MSEDMDLPPEVYRRRRIIAAVAAIIILILLIVGITWAVNTIQNRNTNEAVPSATATAEAFQNFSARADVTASPTGSASANPSQAADPSKSPDPSASTTSAAVAACSAQNLKVTVAPSKKQYAAGEAPSFTVTYTNTSKTPCAIGGDKAENGIELNITSGAAQTYSKNKCAPAPLKKAELEPGKEATGEIAWDRKSNASGCEKTKDAEKGTYSVVASVNGVASQAVNFTLA</sequence>
<feature type="compositionally biased region" description="Polar residues" evidence="1">
    <location>
        <begin position="71"/>
        <end position="80"/>
    </location>
</feature>
<feature type="transmembrane region" description="Helical" evidence="2">
    <location>
        <begin position="17"/>
        <end position="38"/>
    </location>
</feature>
<evidence type="ECO:0008006" key="5">
    <source>
        <dbReference type="Google" id="ProtNLM"/>
    </source>
</evidence>
<dbReference type="KEGG" id="raj:RA11412_0725"/>
<evidence type="ECO:0000313" key="3">
    <source>
        <dbReference type="EMBL" id="BAV87024.1"/>
    </source>
</evidence>
<evidence type="ECO:0000313" key="4">
    <source>
        <dbReference type="Proteomes" id="UP000250241"/>
    </source>
</evidence>
<feature type="compositionally biased region" description="Low complexity" evidence="1">
    <location>
        <begin position="81"/>
        <end position="97"/>
    </location>
</feature>
<dbReference type="RefSeq" id="WP_006888602.1">
    <property type="nucleotide sequence ID" value="NZ_JAPWAQ010000002.1"/>
</dbReference>
<evidence type="ECO:0000256" key="1">
    <source>
        <dbReference type="SAM" id="MobiDB-lite"/>
    </source>
</evidence>
<dbReference type="EMBL" id="AP017895">
    <property type="protein sequence ID" value="BAV87024.1"/>
    <property type="molecule type" value="Genomic_DNA"/>
</dbReference>
<dbReference type="Proteomes" id="UP000250241">
    <property type="component" value="Chromosome"/>
</dbReference>
<dbReference type="AlphaFoldDB" id="A0A2Z5QXR3"/>
<protein>
    <recommendedName>
        <fullName evidence="5">DUF4232 domain-containing protein</fullName>
    </recommendedName>
</protein>
<accession>A0A2Z5QXR3</accession>
<feature type="region of interest" description="Disordered" evidence="1">
    <location>
        <begin position="70"/>
        <end position="97"/>
    </location>
</feature>
<proteinExistence type="predicted"/>
<keyword evidence="2" id="KW-0812">Transmembrane</keyword>
<name>A0A2Z5QXR3_9MICC</name>
<gene>
    <name evidence="3" type="ORF">RA11412_0725</name>
</gene>
<evidence type="ECO:0000256" key="2">
    <source>
        <dbReference type="SAM" id="Phobius"/>
    </source>
</evidence>
<keyword evidence="4" id="KW-1185">Reference proteome</keyword>
<keyword evidence="2" id="KW-0472">Membrane</keyword>
<organism evidence="3 4">
    <name type="scientific">Rothia aeria</name>
    <dbReference type="NCBI Taxonomy" id="172042"/>
    <lineage>
        <taxon>Bacteria</taxon>
        <taxon>Bacillati</taxon>
        <taxon>Actinomycetota</taxon>
        <taxon>Actinomycetes</taxon>
        <taxon>Micrococcales</taxon>
        <taxon>Micrococcaceae</taxon>
        <taxon>Rothia</taxon>
    </lineage>
</organism>